<dbReference type="SUPFAM" id="SSF52172">
    <property type="entry name" value="CheY-like"/>
    <property type="match status" value="1"/>
</dbReference>
<organism evidence="4 5">
    <name type="scientific">Blastopirellula retiformator</name>
    <dbReference type="NCBI Taxonomy" id="2527970"/>
    <lineage>
        <taxon>Bacteria</taxon>
        <taxon>Pseudomonadati</taxon>
        <taxon>Planctomycetota</taxon>
        <taxon>Planctomycetia</taxon>
        <taxon>Pirellulales</taxon>
        <taxon>Pirellulaceae</taxon>
        <taxon>Blastopirellula</taxon>
    </lineage>
</organism>
<keyword evidence="5" id="KW-1185">Reference proteome</keyword>
<dbReference type="InterPro" id="IPR001789">
    <property type="entry name" value="Sig_transdc_resp-reg_receiver"/>
</dbReference>
<evidence type="ECO:0000259" key="3">
    <source>
        <dbReference type="PROSITE" id="PS51833"/>
    </source>
</evidence>
<feature type="modified residue" description="4-aspartylphosphate" evidence="1">
    <location>
        <position position="54"/>
    </location>
</feature>
<dbReference type="RefSeq" id="WP_146430463.1">
    <property type="nucleotide sequence ID" value="NZ_SJPF01000002.1"/>
</dbReference>
<proteinExistence type="predicted"/>
<dbReference type="SMART" id="SM00448">
    <property type="entry name" value="REC"/>
    <property type="match status" value="1"/>
</dbReference>
<dbReference type="CDD" id="cd17569">
    <property type="entry name" value="REC_HupR-like"/>
    <property type="match status" value="1"/>
</dbReference>
<reference evidence="4 5" key="1">
    <citation type="submission" date="2019-02" db="EMBL/GenBank/DDBJ databases">
        <title>Deep-cultivation of Planctomycetes and their phenomic and genomic characterization uncovers novel biology.</title>
        <authorList>
            <person name="Wiegand S."/>
            <person name="Jogler M."/>
            <person name="Boedeker C."/>
            <person name="Pinto D."/>
            <person name="Vollmers J."/>
            <person name="Rivas-Marin E."/>
            <person name="Kohn T."/>
            <person name="Peeters S.H."/>
            <person name="Heuer A."/>
            <person name="Rast P."/>
            <person name="Oberbeckmann S."/>
            <person name="Bunk B."/>
            <person name="Jeske O."/>
            <person name="Meyerdierks A."/>
            <person name="Storesund J.E."/>
            <person name="Kallscheuer N."/>
            <person name="Luecker S."/>
            <person name="Lage O.M."/>
            <person name="Pohl T."/>
            <person name="Merkel B.J."/>
            <person name="Hornburger P."/>
            <person name="Mueller R.-W."/>
            <person name="Bruemmer F."/>
            <person name="Labrenz M."/>
            <person name="Spormann A.M."/>
            <person name="Op Den Camp H."/>
            <person name="Overmann J."/>
            <person name="Amann R."/>
            <person name="Jetten M.S.M."/>
            <person name="Mascher T."/>
            <person name="Medema M.H."/>
            <person name="Devos D.P."/>
            <person name="Kaster A.-K."/>
            <person name="Ovreas L."/>
            <person name="Rohde M."/>
            <person name="Galperin M.Y."/>
            <person name="Jogler C."/>
        </authorList>
    </citation>
    <scope>NUCLEOTIDE SEQUENCE [LARGE SCALE GENOMIC DNA]</scope>
    <source>
        <strain evidence="4 5">Enr8</strain>
    </source>
</reference>
<dbReference type="InterPro" id="IPR013976">
    <property type="entry name" value="HDOD"/>
</dbReference>
<dbReference type="InterPro" id="IPR052340">
    <property type="entry name" value="RNase_Y/CdgJ"/>
</dbReference>
<comment type="caution">
    <text evidence="4">The sequence shown here is derived from an EMBL/GenBank/DDBJ whole genome shotgun (WGS) entry which is preliminary data.</text>
</comment>
<name>A0A5C5V9C0_9BACT</name>
<evidence type="ECO:0000313" key="5">
    <source>
        <dbReference type="Proteomes" id="UP000318878"/>
    </source>
</evidence>
<dbReference type="PROSITE" id="PS50110">
    <property type="entry name" value="RESPONSE_REGULATORY"/>
    <property type="match status" value="1"/>
</dbReference>
<dbReference type="Pfam" id="PF08668">
    <property type="entry name" value="HDOD"/>
    <property type="match status" value="1"/>
</dbReference>
<dbReference type="PROSITE" id="PS51833">
    <property type="entry name" value="HDOD"/>
    <property type="match status" value="1"/>
</dbReference>
<sequence length="398" mass="44822">MTKILFVDDQGNVLSALRRMLHGFRKEWDMQFAQGGQEAIELLEEFTFDVVVTDMRMPSIDGAELLRRVRQRWPAIVRIVLSGQSELERIYRAVGPTHVYLSKPCDAERITDVVSQSCDLRERLPNSTIKQLISQLDRAPCQVSALAALEKELRDEAPSIDRVGEIIASDIGMTAKILQLVSSSFFGQPKRVASPEQAVSLLGVELLRELVLSVGIFEASDFGDIDGFSVQSVTEHSNRVAEFAKHIAEIEGQPRQVACDSWFAGKLHLIGKLMLAHCLPAQYRHAVQMTKDRGITLWQAEMETFGASHAEVGSYLLSLWGAPRPICEAVYLYRTPGRTERILEDFRPITAVLAANLLTRTEDRWRRLDDQVFYASETILDPQFLTQMAHWHAATQAM</sequence>
<evidence type="ECO:0000313" key="4">
    <source>
        <dbReference type="EMBL" id="TWT34322.1"/>
    </source>
</evidence>
<evidence type="ECO:0000259" key="2">
    <source>
        <dbReference type="PROSITE" id="PS50110"/>
    </source>
</evidence>
<dbReference type="AlphaFoldDB" id="A0A5C5V9C0"/>
<protein>
    <submittedName>
        <fullName evidence="4">Hydrogenase transcriptional regulatory protein hupR1</fullName>
    </submittedName>
</protein>
<dbReference type="PANTHER" id="PTHR33525:SF5">
    <property type="entry name" value="TWO COMPONENT SIGNAL TRANSDUCTION SYSTEM RESPONSE REGULATOR"/>
    <property type="match status" value="1"/>
</dbReference>
<dbReference type="Pfam" id="PF00072">
    <property type="entry name" value="Response_reg"/>
    <property type="match status" value="1"/>
</dbReference>
<accession>A0A5C5V9C0</accession>
<dbReference type="SUPFAM" id="SSF109604">
    <property type="entry name" value="HD-domain/PDEase-like"/>
    <property type="match status" value="1"/>
</dbReference>
<dbReference type="PANTHER" id="PTHR33525">
    <property type="match status" value="1"/>
</dbReference>
<feature type="domain" description="HDOD" evidence="3">
    <location>
        <begin position="139"/>
        <end position="336"/>
    </location>
</feature>
<dbReference type="EMBL" id="SJPF01000002">
    <property type="protein sequence ID" value="TWT34322.1"/>
    <property type="molecule type" value="Genomic_DNA"/>
</dbReference>
<dbReference type="GO" id="GO:0000160">
    <property type="term" value="P:phosphorelay signal transduction system"/>
    <property type="evidence" value="ECO:0007669"/>
    <property type="project" value="InterPro"/>
</dbReference>
<dbReference type="Proteomes" id="UP000318878">
    <property type="component" value="Unassembled WGS sequence"/>
</dbReference>
<gene>
    <name evidence="4" type="primary">hupR1_1</name>
    <name evidence="4" type="ORF">Enr8_17160</name>
</gene>
<evidence type="ECO:0000256" key="1">
    <source>
        <dbReference type="PROSITE-ProRule" id="PRU00169"/>
    </source>
</evidence>
<keyword evidence="1" id="KW-0597">Phosphoprotein</keyword>
<feature type="domain" description="Response regulatory" evidence="2">
    <location>
        <begin position="3"/>
        <end position="118"/>
    </location>
</feature>
<dbReference type="Gene3D" id="1.10.3210.10">
    <property type="entry name" value="Hypothetical protein af1432"/>
    <property type="match status" value="1"/>
</dbReference>
<dbReference type="Gene3D" id="3.40.50.2300">
    <property type="match status" value="1"/>
</dbReference>
<dbReference type="InterPro" id="IPR011006">
    <property type="entry name" value="CheY-like_superfamily"/>
</dbReference>
<dbReference type="OrthoDB" id="9788446at2"/>